<evidence type="ECO:0000256" key="5">
    <source>
        <dbReference type="SAM" id="Phobius"/>
    </source>
</evidence>
<dbReference type="Proteomes" id="UP000660680">
    <property type="component" value="Unassembled WGS sequence"/>
</dbReference>
<evidence type="ECO:0000256" key="3">
    <source>
        <dbReference type="ARBA" id="ARBA00022989"/>
    </source>
</evidence>
<sequence length="448" mass="46074">MTTTPAEAPTGNPLWGRQNRATTVGILLLITIGAFEHLGVSTAMPRMLAELDGGHLYSWPFTAFLAASVISTVLAGRVADRIGPRPVLLVGPALFLVGLVVAGTATAMPTLLAARFLQGLGLGAEAVAIYVLIAMVYPENLRPRMFGLLAAAWVVPSILGPTAAGVVTELVGWRWVFLGLAPLALLGVLLLIPTLRDLPSTESSGPARRGLPLAAVAAGTGIAALTWAVQHKTLWLGLLGLVLLAPALRVLLPAGTLRGRPGLPRVVLGRGLFAGAFFGVEAFVPLTLTAVHGYSPALAGLPLTVGALGWSAASWWQGRVELPRSVLVRIGFTILAVGLAGMALVAPDWPLAWTASLWWAIAGAGMGMAFPAVSVLALDYAAESERGFASSALQVSDMVFSAVMVGTGGVLLAALASTAAPTQAVLVLNLAMAGVAALGALLFARVRD</sequence>
<dbReference type="InterPro" id="IPR011701">
    <property type="entry name" value="MFS"/>
</dbReference>
<evidence type="ECO:0000256" key="2">
    <source>
        <dbReference type="ARBA" id="ARBA00022692"/>
    </source>
</evidence>
<reference evidence="7" key="2">
    <citation type="submission" date="2020-09" db="EMBL/GenBank/DDBJ databases">
        <authorList>
            <person name="Sun Q."/>
            <person name="Ohkuma M."/>
        </authorList>
    </citation>
    <scope>NUCLEOTIDE SEQUENCE</scope>
    <source>
        <strain evidence="7">JCM 3276</strain>
    </source>
</reference>
<dbReference type="SUPFAM" id="SSF103473">
    <property type="entry name" value="MFS general substrate transporter"/>
    <property type="match status" value="1"/>
</dbReference>
<feature type="transmembrane region" description="Helical" evidence="5">
    <location>
        <begin position="235"/>
        <end position="255"/>
    </location>
</feature>
<feature type="transmembrane region" description="Helical" evidence="5">
    <location>
        <begin position="211"/>
        <end position="229"/>
    </location>
</feature>
<feature type="transmembrane region" description="Helical" evidence="5">
    <location>
        <begin position="426"/>
        <end position="444"/>
    </location>
</feature>
<feature type="transmembrane region" description="Helical" evidence="5">
    <location>
        <begin position="173"/>
        <end position="191"/>
    </location>
</feature>
<keyword evidence="8" id="KW-1185">Reference proteome</keyword>
<feature type="transmembrane region" description="Helical" evidence="5">
    <location>
        <begin position="357"/>
        <end position="378"/>
    </location>
</feature>
<dbReference type="GO" id="GO:0005886">
    <property type="term" value="C:plasma membrane"/>
    <property type="evidence" value="ECO:0007669"/>
    <property type="project" value="UniProtKB-SubCell"/>
</dbReference>
<evidence type="ECO:0000313" key="8">
    <source>
        <dbReference type="Proteomes" id="UP000660680"/>
    </source>
</evidence>
<reference evidence="7" key="1">
    <citation type="journal article" date="2014" name="Int. J. Syst. Evol. Microbiol.">
        <title>Complete genome sequence of Corynebacterium casei LMG S-19264T (=DSM 44701T), isolated from a smear-ripened cheese.</title>
        <authorList>
            <consortium name="US DOE Joint Genome Institute (JGI-PGF)"/>
            <person name="Walter F."/>
            <person name="Albersmeier A."/>
            <person name="Kalinowski J."/>
            <person name="Ruckert C."/>
        </authorList>
    </citation>
    <scope>NUCLEOTIDE SEQUENCE</scope>
    <source>
        <strain evidence="7">JCM 3276</strain>
    </source>
</reference>
<feature type="transmembrane region" description="Helical" evidence="5">
    <location>
        <begin position="145"/>
        <end position="167"/>
    </location>
</feature>
<proteinExistence type="predicted"/>
<keyword evidence="2 5" id="KW-0812">Transmembrane</keyword>
<comment type="subcellular location">
    <subcellularLocation>
        <location evidence="1">Cell membrane</location>
        <topology evidence="1">Multi-pass membrane protein</topology>
    </subcellularLocation>
</comment>
<organism evidence="7 8">
    <name type="scientific">Actinokineospora fastidiosa</name>
    <dbReference type="NCBI Taxonomy" id="1816"/>
    <lineage>
        <taxon>Bacteria</taxon>
        <taxon>Bacillati</taxon>
        <taxon>Actinomycetota</taxon>
        <taxon>Actinomycetes</taxon>
        <taxon>Pseudonocardiales</taxon>
        <taxon>Pseudonocardiaceae</taxon>
        <taxon>Actinokineospora</taxon>
    </lineage>
</organism>
<feature type="transmembrane region" description="Helical" evidence="5">
    <location>
        <begin position="56"/>
        <end position="75"/>
    </location>
</feature>
<gene>
    <name evidence="7" type="ORF">GCM10010171_54510</name>
</gene>
<keyword evidence="4 5" id="KW-0472">Membrane</keyword>
<dbReference type="InterPro" id="IPR036259">
    <property type="entry name" value="MFS_trans_sf"/>
</dbReference>
<feature type="domain" description="Major facilitator superfamily (MFS) profile" evidence="6">
    <location>
        <begin position="22"/>
        <end position="448"/>
    </location>
</feature>
<dbReference type="RefSeq" id="WP_189213458.1">
    <property type="nucleotide sequence ID" value="NZ_BMRB01000006.1"/>
</dbReference>
<dbReference type="AlphaFoldDB" id="A0A918LHP2"/>
<feature type="transmembrane region" description="Helical" evidence="5">
    <location>
        <begin position="267"/>
        <end position="288"/>
    </location>
</feature>
<feature type="transmembrane region" description="Helical" evidence="5">
    <location>
        <begin position="24"/>
        <end position="44"/>
    </location>
</feature>
<dbReference type="PRINTS" id="PR01036">
    <property type="entry name" value="TCRTETB"/>
</dbReference>
<protein>
    <submittedName>
        <fullName evidence="7">MFS transporter</fullName>
    </submittedName>
</protein>
<name>A0A918LHP2_9PSEU</name>
<feature type="transmembrane region" description="Helical" evidence="5">
    <location>
        <begin position="87"/>
        <end position="108"/>
    </location>
</feature>
<dbReference type="PANTHER" id="PTHR23501">
    <property type="entry name" value="MAJOR FACILITATOR SUPERFAMILY"/>
    <property type="match status" value="1"/>
</dbReference>
<keyword evidence="3 5" id="KW-1133">Transmembrane helix</keyword>
<feature type="transmembrane region" description="Helical" evidence="5">
    <location>
        <begin position="399"/>
        <end position="420"/>
    </location>
</feature>
<dbReference type="EMBL" id="BMRB01000006">
    <property type="protein sequence ID" value="GGS52535.1"/>
    <property type="molecule type" value="Genomic_DNA"/>
</dbReference>
<evidence type="ECO:0000259" key="6">
    <source>
        <dbReference type="PROSITE" id="PS50850"/>
    </source>
</evidence>
<dbReference type="PANTHER" id="PTHR23501:SF154">
    <property type="entry name" value="MULTIDRUG-EFFLUX TRANSPORTER RV1634-RELATED"/>
    <property type="match status" value="1"/>
</dbReference>
<feature type="transmembrane region" description="Helical" evidence="5">
    <location>
        <begin position="326"/>
        <end position="345"/>
    </location>
</feature>
<dbReference type="InterPro" id="IPR020846">
    <property type="entry name" value="MFS_dom"/>
</dbReference>
<dbReference type="Pfam" id="PF07690">
    <property type="entry name" value="MFS_1"/>
    <property type="match status" value="1"/>
</dbReference>
<feature type="transmembrane region" description="Helical" evidence="5">
    <location>
        <begin position="120"/>
        <end position="138"/>
    </location>
</feature>
<dbReference type="PROSITE" id="PS50850">
    <property type="entry name" value="MFS"/>
    <property type="match status" value="1"/>
</dbReference>
<comment type="caution">
    <text evidence="7">The sequence shown here is derived from an EMBL/GenBank/DDBJ whole genome shotgun (WGS) entry which is preliminary data.</text>
</comment>
<feature type="transmembrane region" description="Helical" evidence="5">
    <location>
        <begin position="294"/>
        <end position="314"/>
    </location>
</feature>
<evidence type="ECO:0000313" key="7">
    <source>
        <dbReference type="EMBL" id="GGS52535.1"/>
    </source>
</evidence>
<evidence type="ECO:0000256" key="1">
    <source>
        <dbReference type="ARBA" id="ARBA00004651"/>
    </source>
</evidence>
<accession>A0A918LHP2</accession>
<dbReference type="GO" id="GO:0022857">
    <property type="term" value="F:transmembrane transporter activity"/>
    <property type="evidence" value="ECO:0007669"/>
    <property type="project" value="InterPro"/>
</dbReference>
<dbReference type="Gene3D" id="1.20.1250.20">
    <property type="entry name" value="MFS general substrate transporter like domains"/>
    <property type="match status" value="1"/>
</dbReference>
<evidence type="ECO:0000256" key="4">
    <source>
        <dbReference type="ARBA" id="ARBA00023136"/>
    </source>
</evidence>